<accession>A0ABQ4I288</accession>
<reference evidence="2 3" key="1">
    <citation type="submission" date="2021-01" db="EMBL/GenBank/DDBJ databases">
        <title>Whole genome shotgun sequence of Verrucosispora andamanensis NBRC 109075.</title>
        <authorList>
            <person name="Komaki H."/>
            <person name="Tamura T."/>
        </authorList>
    </citation>
    <scope>NUCLEOTIDE SEQUENCE [LARGE SCALE GENOMIC DNA]</scope>
    <source>
        <strain evidence="2 3">NBRC 109075</strain>
    </source>
</reference>
<sequence length="180" mass="18894">MSTHVARHRPAVRRWPAVAAAVYVSLFCLIASTALVWDVARGGAGEDSAVVLLAILLRLVTIAMAIASVYPWGRVVPAWMLLAGLWGAAAVQLAYPIAETVVKGLILTGAMAPIDKGISDMSATGWFNFAAAWAVWGVPGVLFTLAALSYGRRHPVRRRWVVLGVLGGAALLAGLGILIG</sequence>
<keyword evidence="3" id="KW-1185">Reference proteome</keyword>
<feature type="transmembrane region" description="Helical" evidence="1">
    <location>
        <begin position="160"/>
        <end position="179"/>
    </location>
</feature>
<proteinExistence type="predicted"/>
<gene>
    <name evidence="2" type="ORF">Van01_51300</name>
</gene>
<evidence type="ECO:0000256" key="1">
    <source>
        <dbReference type="SAM" id="Phobius"/>
    </source>
</evidence>
<feature type="transmembrane region" description="Helical" evidence="1">
    <location>
        <begin position="17"/>
        <end position="37"/>
    </location>
</feature>
<dbReference type="EMBL" id="BOOZ01000040">
    <property type="protein sequence ID" value="GIJ11916.1"/>
    <property type="molecule type" value="Genomic_DNA"/>
</dbReference>
<dbReference type="RefSeq" id="WP_204012734.1">
    <property type="nucleotide sequence ID" value="NZ_BOOZ01000040.1"/>
</dbReference>
<keyword evidence="1" id="KW-0812">Transmembrane</keyword>
<comment type="caution">
    <text evidence="2">The sequence shown here is derived from an EMBL/GenBank/DDBJ whole genome shotgun (WGS) entry which is preliminary data.</text>
</comment>
<evidence type="ECO:0000313" key="3">
    <source>
        <dbReference type="Proteomes" id="UP000647017"/>
    </source>
</evidence>
<feature type="transmembrane region" description="Helical" evidence="1">
    <location>
        <begin position="126"/>
        <end position="148"/>
    </location>
</feature>
<protein>
    <submittedName>
        <fullName evidence="2">Uncharacterized protein</fullName>
    </submittedName>
</protein>
<name>A0ABQ4I288_9ACTN</name>
<organism evidence="2 3">
    <name type="scientific">Micromonospora andamanensis</name>
    <dbReference type="NCBI Taxonomy" id="1287068"/>
    <lineage>
        <taxon>Bacteria</taxon>
        <taxon>Bacillati</taxon>
        <taxon>Actinomycetota</taxon>
        <taxon>Actinomycetes</taxon>
        <taxon>Micromonosporales</taxon>
        <taxon>Micromonosporaceae</taxon>
        <taxon>Micromonospora</taxon>
    </lineage>
</organism>
<keyword evidence="1" id="KW-1133">Transmembrane helix</keyword>
<dbReference type="Proteomes" id="UP000647017">
    <property type="component" value="Unassembled WGS sequence"/>
</dbReference>
<keyword evidence="1" id="KW-0472">Membrane</keyword>
<feature type="transmembrane region" description="Helical" evidence="1">
    <location>
        <begin position="49"/>
        <end position="72"/>
    </location>
</feature>
<evidence type="ECO:0000313" key="2">
    <source>
        <dbReference type="EMBL" id="GIJ11916.1"/>
    </source>
</evidence>